<organism evidence="4 5">
    <name type="scientific">Heterocephalus glaber</name>
    <name type="common">Naked mole rat</name>
    <dbReference type="NCBI Taxonomy" id="10181"/>
    <lineage>
        <taxon>Eukaryota</taxon>
        <taxon>Metazoa</taxon>
        <taxon>Chordata</taxon>
        <taxon>Craniata</taxon>
        <taxon>Vertebrata</taxon>
        <taxon>Euteleostomi</taxon>
        <taxon>Mammalia</taxon>
        <taxon>Eutheria</taxon>
        <taxon>Euarchontoglires</taxon>
        <taxon>Glires</taxon>
        <taxon>Rodentia</taxon>
        <taxon>Hystricomorpha</taxon>
        <taxon>Bathyergidae</taxon>
        <taxon>Heterocephalus</taxon>
    </lineage>
</organism>
<dbReference type="Pfam" id="PF12881">
    <property type="entry name" value="NUT"/>
    <property type="match status" value="2"/>
</dbReference>
<feature type="domain" description="Nuclear Testis protein N-terminal" evidence="3">
    <location>
        <begin position="1"/>
        <end position="229"/>
    </location>
</feature>
<gene>
    <name evidence="4" type="ORF">GW7_17824</name>
</gene>
<comment type="similarity">
    <text evidence="1">Belongs to the NUT family.</text>
</comment>
<dbReference type="InParanoid" id="G5CA36"/>
<evidence type="ECO:0000256" key="2">
    <source>
        <dbReference type="SAM" id="MobiDB-lite"/>
    </source>
</evidence>
<reference evidence="4 5" key="1">
    <citation type="journal article" date="2011" name="Nature">
        <title>Genome sequencing reveals insights into physiology and longevity of the naked mole rat.</title>
        <authorList>
            <person name="Kim E.B."/>
            <person name="Fang X."/>
            <person name="Fushan A.A."/>
            <person name="Huang Z."/>
            <person name="Lobanov A.V."/>
            <person name="Han L."/>
            <person name="Marino S.M."/>
            <person name="Sun X."/>
            <person name="Turanov A.A."/>
            <person name="Yang P."/>
            <person name="Yim S.H."/>
            <person name="Zhao X."/>
            <person name="Kasaikina M.V."/>
            <person name="Stoletzki N."/>
            <person name="Peng C."/>
            <person name="Polak P."/>
            <person name="Xiong Z."/>
            <person name="Kiezun A."/>
            <person name="Zhu Y."/>
            <person name="Chen Y."/>
            <person name="Kryukov G.V."/>
            <person name="Zhang Q."/>
            <person name="Peshkin L."/>
            <person name="Yang L."/>
            <person name="Bronson R.T."/>
            <person name="Buffenstein R."/>
            <person name="Wang B."/>
            <person name="Han C."/>
            <person name="Li Q."/>
            <person name="Chen L."/>
            <person name="Zhao W."/>
            <person name="Sunyaev S.R."/>
            <person name="Park T.J."/>
            <person name="Zhang G."/>
            <person name="Wang J."/>
            <person name="Gladyshev V.N."/>
        </authorList>
    </citation>
    <scope>NUCLEOTIDE SEQUENCE [LARGE SCALE GENOMIC DNA]</scope>
</reference>
<feature type="domain" description="Nuclear Testis protein N-terminal" evidence="3">
    <location>
        <begin position="244"/>
        <end position="602"/>
    </location>
</feature>
<protein>
    <submittedName>
        <fullName evidence="4">Protein FAM22D</fullName>
    </submittedName>
</protein>
<feature type="region of interest" description="Disordered" evidence="2">
    <location>
        <begin position="503"/>
        <end position="548"/>
    </location>
</feature>
<feature type="region of interest" description="Disordered" evidence="2">
    <location>
        <begin position="373"/>
        <end position="430"/>
    </location>
</feature>
<proteinExistence type="inferred from homology"/>
<feature type="region of interest" description="Disordered" evidence="2">
    <location>
        <begin position="561"/>
        <end position="605"/>
    </location>
</feature>
<accession>G5CA36</accession>
<dbReference type="FunCoup" id="G5CA36">
    <property type="interactions" value="2"/>
</dbReference>
<sequence length="605" mass="65405">MILKSGVIPSPTVVLRPLPPASVPVQQLHWEPPPPPFGNAPLPRGKPLVLSPFPMTPVMAGHGNYGKPGAGPFNITAQARRARRPAGSLPTQSTLLTQAPRMRGAPGVRHWAVQNPSPLQLRAPPMTTFMPTPIRVSIKVYDGMWPWGLCPSAIPPVAPAMSRVNTGPPPHCNCTECGLAASQANASPHHTCKSPSVYENFRRWQYLKTLLREHLPQTPDMEAVSCFLVVHPQADRLEGTGCLPPAPKSQQPPETKAPDEIPPEAVKEYKEIMAWLEEHHLLVIEEPEENQEEKQDQEEDDLYPDILSYCDQLCSQEEFVNKVEDIINPKFLEEVESTDVETDIILAVSEVLEEEHALTLDQLVEKRLLGSKTKGGVCRPQSQGASRSAVHQGAEQDDCDPKRRVNKETCPAPKASQVRKRCRATDEELPGPEVPAVLCRRHRPAPLRASGPSALPQDLAPQGALGSGGASPSGVPCEPTSSLGEDDRDVSSLSFLLASPRQLLPWARPPTPEPGVGLPRPAGPACQASPPQGGSLSPDLPPSARSKKRVLTAGVALVGKVSRPGPSCQVSGGQDLAQGLVPCPRPKKRRCNKLGSQRRRKTCPP</sequence>
<dbReference type="InterPro" id="IPR024309">
    <property type="entry name" value="NUT_N"/>
</dbReference>
<feature type="region of interest" description="Disordered" evidence="2">
    <location>
        <begin position="448"/>
        <end position="491"/>
    </location>
</feature>
<dbReference type="PANTHER" id="PTHR22879">
    <property type="entry name" value="NUT FAMILY MEMBER 1"/>
    <property type="match status" value="1"/>
</dbReference>
<evidence type="ECO:0000313" key="5">
    <source>
        <dbReference type="Proteomes" id="UP000006813"/>
    </source>
</evidence>
<feature type="compositionally biased region" description="Basic residues" evidence="2">
    <location>
        <begin position="585"/>
        <end position="605"/>
    </location>
</feature>
<dbReference type="AlphaFoldDB" id="G5CA36"/>
<feature type="region of interest" description="Disordered" evidence="2">
    <location>
        <begin position="239"/>
        <end position="260"/>
    </location>
</feature>
<name>G5CA36_HETGA</name>
<dbReference type="Proteomes" id="UP000006813">
    <property type="component" value="Unassembled WGS sequence"/>
</dbReference>
<evidence type="ECO:0000313" key="4">
    <source>
        <dbReference type="EMBL" id="EHB18397.1"/>
    </source>
</evidence>
<evidence type="ECO:0000256" key="1">
    <source>
        <dbReference type="ARBA" id="ARBA00010586"/>
    </source>
</evidence>
<dbReference type="STRING" id="10181.G5CA36"/>
<dbReference type="InterPro" id="IPR024310">
    <property type="entry name" value="NUT"/>
</dbReference>
<dbReference type="PANTHER" id="PTHR22879:SF14">
    <property type="entry name" value="NUT FAMILY MEMBER 2A-RELATED"/>
    <property type="match status" value="1"/>
</dbReference>
<dbReference type="EMBL" id="JH174156">
    <property type="protein sequence ID" value="EHB18397.1"/>
    <property type="molecule type" value="Genomic_DNA"/>
</dbReference>
<evidence type="ECO:0000259" key="3">
    <source>
        <dbReference type="Pfam" id="PF12881"/>
    </source>
</evidence>